<dbReference type="RefSeq" id="WP_189327818.1">
    <property type="nucleotide sequence ID" value="NZ_BMPQ01000065.1"/>
</dbReference>
<sequence>MDPISVALLAALVGGVGGEAGRQAWADLSALVRRPFQRSGDTDAPGVGSGEVELAGLEEAPADQDRAQALSTVLAVRAALDADFSAGLQRWHEQAKLVRPGGSEVHSTISGQPVFHGPVLLGRDFPGLSITSSPPPPPATPGTDPPAQGRPA</sequence>
<gene>
    <name evidence="2" type="ORF">GCM10010094_93850</name>
</gene>
<keyword evidence="3" id="KW-1185">Reference proteome</keyword>
<dbReference type="EMBL" id="BMPQ01000065">
    <property type="protein sequence ID" value="GGL18129.1"/>
    <property type="molecule type" value="Genomic_DNA"/>
</dbReference>
<evidence type="ECO:0000313" key="3">
    <source>
        <dbReference type="Proteomes" id="UP000637788"/>
    </source>
</evidence>
<proteinExistence type="predicted"/>
<name>A0A917RPL9_9ACTN</name>
<evidence type="ECO:0000256" key="1">
    <source>
        <dbReference type="SAM" id="MobiDB-lite"/>
    </source>
</evidence>
<reference evidence="2" key="2">
    <citation type="submission" date="2020-09" db="EMBL/GenBank/DDBJ databases">
        <authorList>
            <person name="Sun Q."/>
            <person name="Ohkuma M."/>
        </authorList>
    </citation>
    <scope>NUCLEOTIDE SEQUENCE</scope>
    <source>
        <strain evidence="2">JCM 3035</strain>
    </source>
</reference>
<reference evidence="2" key="1">
    <citation type="journal article" date="2014" name="Int. J. Syst. Evol. Microbiol.">
        <title>Complete genome sequence of Corynebacterium casei LMG S-19264T (=DSM 44701T), isolated from a smear-ripened cheese.</title>
        <authorList>
            <consortium name="US DOE Joint Genome Institute (JGI-PGF)"/>
            <person name="Walter F."/>
            <person name="Albersmeier A."/>
            <person name="Kalinowski J."/>
            <person name="Ruckert C."/>
        </authorList>
    </citation>
    <scope>NUCLEOTIDE SEQUENCE</scope>
    <source>
        <strain evidence="2">JCM 3035</strain>
    </source>
</reference>
<dbReference type="AlphaFoldDB" id="A0A917RPL9"/>
<feature type="region of interest" description="Disordered" evidence="1">
    <location>
        <begin position="125"/>
        <end position="152"/>
    </location>
</feature>
<feature type="compositionally biased region" description="Pro residues" evidence="1">
    <location>
        <begin position="133"/>
        <end position="144"/>
    </location>
</feature>
<evidence type="ECO:0000313" key="2">
    <source>
        <dbReference type="EMBL" id="GGL18129.1"/>
    </source>
</evidence>
<accession>A0A917RPL9</accession>
<organism evidence="2 3">
    <name type="scientific">Streptomyces flaveus</name>
    <dbReference type="NCBI Taxonomy" id="66370"/>
    <lineage>
        <taxon>Bacteria</taxon>
        <taxon>Bacillati</taxon>
        <taxon>Actinomycetota</taxon>
        <taxon>Actinomycetes</taxon>
        <taxon>Kitasatosporales</taxon>
        <taxon>Streptomycetaceae</taxon>
        <taxon>Streptomyces</taxon>
        <taxon>Streptomyces aurantiacus group</taxon>
    </lineage>
</organism>
<protein>
    <submittedName>
        <fullName evidence="2">Uncharacterized protein</fullName>
    </submittedName>
</protein>
<comment type="caution">
    <text evidence="2">The sequence shown here is derived from an EMBL/GenBank/DDBJ whole genome shotgun (WGS) entry which is preliminary data.</text>
</comment>
<dbReference type="Proteomes" id="UP000637788">
    <property type="component" value="Unassembled WGS sequence"/>
</dbReference>
<feature type="region of interest" description="Disordered" evidence="1">
    <location>
        <begin position="37"/>
        <end position="63"/>
    </location>
</feature>